<dbReference type="EMBL" id="SAYW01000003">
    <property type="protein sequence ID" value="RWU07731.1"/>
    <property type="molecule type" value="Genomic_DNA"/>
</dbReference>
<dbReference type="InterPro" id="IPR008969">
    <property type="entry name" value="CarboxyPept-like_regulatory"/>
</dbReference>
<reference evidence="11 12" key="1">
    <citation type="submission" date="2018-06" db="EMBL/GenBank/DDBJ databases">
        <title>Pedobacter endophyticus sp. nov., an endophytic bacterium isolated from a leaf of Triticum aestivum.</title>
        <authorList>
            <person name="Zhang L."/>
        </authorList>
    </citation>
    <scope>NUCLEOTIDE SEQUENCE [LARGE SCALE GENOMIC DNA]</scope>
    <source>
        <strain evidence="11 12">CM134L-2</strain>
    </source>
</reference>
<evidence type="ECO:0000256" key="4">
    <source>
        <dbReference type="ARBA" id="ARBA00022692"/>
    </source>
</evidence>
<evidence type="ECO:0000259" key="10">
    <source>
        <dbReference type="Pfam" id="PF00593"/>
    </source>
</evidence>
<dbReference type="PROSITE" id="PS52016">
    <property type="entry name" value="TONB_DEPENDENT_REC_3"/>
    <property type="match status" value="1"/>
</dbReference>
<evidence type="ECO:0000256" key="2">
    <source>
        <dbReference type="ARBA" id="ARBA00022448"/>
    </source>
</evidence>
<dbReference type="Gene3D" id="2.60.40.1120">
    <property type="entry name" value="Carboxypeptidase-like, regulatory domain"/>
    <property type="match status" value="1"/>
</dbReference>
<evidence type="ECO:0000256" key="8">
    <source>
        <dbReference type="PROSITE-ProRule" id="PRU01360"/>
    </source>
</evidence>
<dbReference type="SUPFAM" id="SSF56935">
    <property type="entry name" value="Porins"/>
    <property type="match status" value="1"/>
</dbReference>
<dbReference type="InterPro" id="IPR039426">
    <property type="entry name" value="TonB-dep_rcpt-like"/>
</dbReference>
<keyword evidence="6 8" id="KW-0472">Membrane</keyword>
<evidence type="ECO:0000256" key="9">
    <source>
        <dbReference type="SAM" id="SignalP"/>
    </source>
</evidence>
<feature type="domain" description="TonB-dependent receptor-like beta-barrel" evidence="10">
    <location>
        <begin position="414"/>
        <end position="950"/>
    </location>
</feature>
<evidence type="ECO:0000256" key="1">
    <source>
        <dbReference type="ARBA" id="ARBA00004571"/>
    </source>
</evidence>
<keyword evidence="7 8" id="KW-0998">Cell outer membrane</keyword>
<feature type="signal peptide" evidence="9">
    <location>
        <begin position="1"/>
        <end position="20"/>
    </location>
</feature>
<evidence type="ECO:0000313" key="12">
    <source>
        <dbReference type="Proteomes" id="UP000284120"/>
    </source>
</evidence>
<keyword evidence="12" id="KW-1185">Reference proteome</keyword>
<comment type="subcellular location">
    <subcellularLocation>
        <location evidence="1 8">Cell outer membrane</location>
        <topology evidence="1 8">Multi-pass membrane protein</topology>
    </subcellularLocation>
</comment>
<evidence type="ECO:0000256" key="3">
    <source>
        <dbReference type="ARBA" id="ARBA00022452"/>
    </source>
</evidence>
<dbReference type="Gene3D" id="2.170.130.10">
    <property type="entry name" value="TonB-dependent receptor, plug domain"/>
    <property type="match status" value="1"/>
</dbReference>
<evidence type="ECO:0000256" key="6">
    <source>
        <dbReference type="ARBA" id="ARBA00023136"/>
    </source>
</evidence>
<dbReference type="GO" id="GO:0009279">
    <property type="term" value="C:cell outer membrane"/>
    <property type="evidence" value="ECO:0007669"/>
    <property type="project" value="UniProtKB-SubCell"/>
</dbReference>
<evidence type="ECO:0000313" key="11">
    <source>
        <dbReference type="EMBL" id="RWU07731.1"/>
    </source>
</evidence>
<dbReference type="NCBIfam" id="TIGR04057">
    <property type="entry name" value="SusC_RagA_signa"/>
    <property type="match status" value="1"/>
</dbReference>
<dbReference type="NCBIfam" id="TIGR04056">
    <property type="entry name" value="OMP_RagA_SusC"/>
    <property type="match status" value="1"/>
</dbReference>
<dbReference type="Gene3D" id="2.40.170.20">
    <property type="entry name" value="TonB-dependent receptor, beta-barrel domain"/>
    <property type="match status" value="1"/>
</dbReference>
<accession>A0A3S3PU39</accession>
<evidence type="ECO:0000256" key="5">
    <source>
        <dbReference type="ARBA" id="ARBA00023077"/>
    </source>
</evidence>
<dbReference type="Pfam" id="PF00593">
    <property type="entry name" value="TonB_dep_Rec_b-barrel"/>
    <property type="match status" value="1"/>
</dbReference>
<dbReference type="InterPro" id="IPR000531">
    <property type="entry name" value="Beta-barrel_TonB"/>
</dbReference>
<keyword evidence="11" id="KW-0675">Receptor</keyword>
<keyword evidence="2 8" id="KW-0813">Transport</keyword>
<comment type="caution">
    <text evidence="11">The sequence shown here is derived from an EMBL/GenBank/DDBJ whole genome shotgun (WGS) entry which is preliminary data.</text>
</comment>
<dbReference type="Proteomes" id="UP000284120">
    <property type="component" value="Unassembled WGS sequence"/>
</dbReference>
<keyword evidence="4 8" id="KW-0812">Transmembrane</keyword>
<proteinExistence type="inferred from homology"/>
<feature type="chain" id="PRO_5018689863" evidence="9">
    <location>
        <begin position="21"/>
        <end position="987"/>
    </location>
</feature>
<keyword evidence="9" id="KW-0732">Signal</keyword>
<dbReference type="OrthoDB" id="9768177at2"/>
<sequence length="987" mass="106370">MKQLLRSLFILLFVATSAMAQNRTITGTVTSAEDNLPIPGASVKVKEMPNIGTTTSADGKFSLNVPATAKTLVISYLGFSSVDVPIGSGAITVKLEQSSNTLSDVVITGYGNISRKTYAGASATVSANDVAKQTFGSFDQALQGAAAGVSVIANGGQPGQNAVVRIRGNGSISGSNTPLFIMDGIEISAADFQTMNQGDFESLEILKDAVSTSLYGSRGANGVVVITTKKGKAGQVQINYDVQVGRSKMPEDRLIVMNSQQKIDYEVNIRDNPYGWTPQEADEKRAVNFSWKDALFQTGQTQQHQISANGGTENTKFYASLSYLDQDGIVQTTGLKRYTARATVDNVVKNFKFGLSVQGGFSKRSNTFEGDAFVSSPLNAIRWSNPWETAYNPDGSFNQGTTGGVPNGRLSSGQPNGLMELLLNKNTGRQIKGLATSYLEYSIPSVDGLYLRTNWGIDYTQNERDEFTSPLTTVAFAKNGSLTRGMSRNFRYTGTTSLNYSNGFGKHQVGGGLFFETVKNDARSFNFTGYGFTNGFKNEAGITPGSATAANYIPLVSGTGGQNGLMSVFALANYGYDNKYFLNLSVRRDGSSKFGTGNRWANFGSIGAAWAISEEDFAKKITFISNLKLRASYGSTGNNATNNYPLDQFSAATYAGVGGFSPNVAGNPFLTWETNVSANIGVDFGFLKNRINGTVEVYNRKTKDLFFNVPVDPAAGGFDEIPSNFGSLRNRGIELSLNGDVFRSTTGVNWSVGANITYNKNEILELPADNTLDGDVGILSVGAPINSLFLVPYVGVDPANGHALYRKLDGTVTDLFDSADKIRFGTSDAPWIGGFSTRVAYKGFDLSAQLNFFSGREMFNSDLTNIANPDYYYDNLHVSLLNEWTPTNTKGDVPSSDLSGNNTFQTETSRFIDDASFWRLRNVTLGYTVPKSALARIGVRSARIFIQGQNLWTSTKFRGFDPEATGTVLQGQYPSLVQGSIGLTIGF</sequence>
<dbReference type="InterPro" id="IPR023996">
    <property type="entry name" value="TonB-dep_OMP_SusC/RagA"/>
</dbReference>
<dbReference type="AlphaFoldDB" id="A0A3S3PU39"/>
<dbReference type="SUPFAM" id="SSF49464">
    <property type="entry name" value="Carboxypeptidase regulatory domain-like"/>
    <property type="match status" value="1"/>
</dbReference>
<name>A0A3S3PU39_9SPHI</name>
<gene>
    <name evidence="11" type="ORF">DPV69_12180</name>
</gene>
<dbReference type="InterPro" id="IPR023997">
    <property type="entry name" value="TonB-dep_OMP_SusC/RagA_CS"/>
</dbReference>
<comment type="similarity">
    <text evidence="8">Belongs to the TonB-dependent receptor family.</text>
</comment>
<organism evidence="11 12">
    <name type="scientific">Pedobacter chitinilyticus</name>
    <dbReference type="NCBI Taxonomy" id="2233776"/>
    <lineage>
        <taxon>Bacteria</taxon>
        <taxon>Pseudomonadati</taxon>
        <taxon>Bacteroidota</taxon>
        <taxon>Sphingobacteriia</taxon>
        <taxon>Sphingobacteriales</taxon>
        <taxon>Sphingobacteriaceae</taxon>
        <taxon>Pedobacter</taxon>
    </lineage>
</organism>
<keyword evidence="5" id="KW-0798">TonB box</keyword>
<dbReference type="InterPro" id="IPR036942">
    <property type="entry name" value="Beta-barrel_TonB_sf"/>
</dbReference>
<dbReference type="Pfam" id="PF13715">
    <property type="entry name" value="CarbopepD_reg_2"/>
    <property type="match status" value="1"/>
</dbReference>
<dbReference type="RefSeq" id="WP_113647641.1">
    <property type="nucleotide sequence ID" value="NZ_QMHN01000003.1"/>
</dbReference>
<dbReference type="InterPro" id="IPR037066">
    <property type="entry name" value="Plug_dom_sf"/>
</dbReference>
<protein>
    <submittedName>
        <fullName evidence="11">TonB-dependent receptor</fullName>
    </submittedName>
</protein>
<evidence type="ECO:0000256" key="7">
    <source>
        <dbReference type="ARBA" id="ARBA00023237"/>
    </source>
</evidence>
<keyword evidence="3 8" id="KW-1134">Transmembrane beta strand</keyword>